<evidence type="ECO:0000313" key="3">
    <source>
        <dbReference type="Proteomes" id="UP000192656"/>
    </source>
</evidence>
<dbReference type="RefSeq" id="WP_084410381.1">
    <property type="nucleotide sequence ID" value="NZ_FWXR01000010.1"/>
</dbReference>
<dbReference type="SUPFAM" id="SSF52980">
    <property type="entry name" value="Restriction endonuclease-like"/>
    <property type="match status" value="1"/>
</dbReference>
<dbReference type="EMBL" id="FWXR01000010">
    <property type="protein sequence ID" value="SMC85019.1"/>
    <property type="molecule type" value="Genomic_DNA"/>
</dbReference>
<sequence>MEALTHLSYDEHAFIELTSPVVDDHQWELIDGIPLRRPARSIRHQMIAQNAERQLNTCSASKPDHIGALFATGLRHPNDTRFRPIADVAIVDLNEVIENGNDYYFDRCFLALEVISSDSLDLDEQIKLPRYRELPLCNHIIAADSEYFRVRHWARSRGWAETAYDRPDDLITLPEFGFSCRLKDLYARTDLA</sequence>
<keyword evidence="2" id="KW-0255">Endonuclease</keyword>
<dbReference type="InterPro" id="IPR012296">
    <property type="entry name" value="Nuclease_put_TT1808"/>
</dbReference>
<proteinExistence type="predicted"/>
<dbReference type="OrthoDB" id="155284at2"/>
<dbReference type="InterPro" id="IPR008538">
    <property type="entry name" value="Uma2"/>
</dbReference>
<feature type="domain" description="Putative restriction endonuclease" evidence="1">
    <location>
        <begin position="23"/>
        <end position="179"/>
    </location>
</feature>
<keyword evidence="2" id="KW-0540">Nuclease</keyword>
<protein>
    <submittedName>
        <fullName evidence="2">Endonuclease, Uma2 family (Restriction endonuclease fold)</fullName>
    </submittedName>
</protein>
<name>A0A1W2CIG1_9HYPH</name>
<gene>
    <name evidence="2" type="ORF">SAMN06297251_110103</name>
</gene>
<dbReference type="Pfam" id="PF05685">
    <property type="entry name" value="Uma2"/>
    <property type="match status" value="1"/>
</dbReference>
<keyword evidence="2" id="KW-0378">Hydrolase</keyword>
<organism evidence="2 3">
    <name type="scientific">Fulvimarina manganoxydans</name>
    <dbReference type="NCBI Taxonomy" id="937218"/>
    <lineage>
        <taxon>Bacteria</taxon>
        <taxon>Pseudomonadati</taxon>
        <taxon>Pseudomonadota</taxon>
        <taxon>Alphaproteobacteria</taxon>
        <taxon>Hyphomicrobiales</taxon>
        <taxon>Aurantimonadaceae</taxon>
        <taxon>Fulvimarina</taxon>
    </lineage>
</organism>
<dbReference type="GO" id="GO:0004519">
    <property type="term" value="F:endonuclease activity"/>
    <property type="evidence" value="ECO:0007669"/>
    <property type="project" value="UniProtKB-KW"/>
</dbReference>
<reference evidence="2 3" key="1">
    <citation type="submission" date="2017-04" db="EMBL/GenBank/DDBJ databases">
        <authorList>
            <person name="Afonso C.L."/>
            <person name="Miller P.J."/>
            <person name="Scott M.A."/>
            <person name="Spackman E."/>
            <person name="Goraichik I."/>
            <person name="Dimitrov K.M."/>
            <person name="Suarez D.L."/>
            <person name="Swayne D.E."/>
        </authorList>
    </citation>
    <scope>NUCLEOTIDE SEQUENCE [LARGE SCALE GENOMIC DNA]</scope>
    <source>
        <strain evidence="2 3">CGMCC 1.10972</strain>
    </source>
</reference>
<dbReference type="Proteomes" id="UP000192656">
    <property type="component" value="Unassembled WGS sequence"/>
</dbReference>
<accession>A0A1W2CIG1</accession>
<evidence type="ECO:0000313" key="2">
    <source>
        <dbReference type="EMBL" id="SMC85019.1"/>
    </source>
</evidence>
<dbReference type="InterPro" id="IPR011335">
    <property type="entry name" value="Restrct_endonuc-II-like"/>
</dbReference>
<dbReference type="AlphaFoldDB" id="A0A1W2CIG1"/>
<evidence type="ECO:0000259" key="1">
    <source>
        <dbReference type="Pfam" id="PF05685"/>
    </source>
</evidence>
<dbReference type="Gene3D" id="3.90.1570.10">
    <property type="entry name" value="tt1808, chain A"/>
    <property type="match status" value="1"/>
</dbReference>
<keyword evidence="3" id="KW-1185">Reference proteome</keyword>
<dbReference type="STRING" id="937218.SAMN06297251_110103"/>
<dbReference type="CDD" id="cd06260">
    <property type="entry name" value="DUF820-like"/>
    <property type="match status" value="1"/>
</dbReference>